<feature type="transmembrane region" description="Helical" evidence="19">
    <location>
        <begin position="179"/>
        <end position="198"/>
    </location>
</feature>
<sequence length="274" mass="28591">MEPSLIPAKSKLNGLALRSMSAAVILVIAVVPLYLGAQYFNLFLAAIALLSGMEWARISGDDKKWGGALLAFTVLGAFSLSQFHGEYLALAFLVLAACFCAATMVARKKSAGGLLVLIGAGYLSLGLYSAATIRHHPAGMSYFFLLVAMVIATDTGAYFSGKNIGGPKLAPTISPNKTWAGLVGGMAASGAIGALFGYVYDAGILLYCGLGLTVAVIAQLGDLLESWMKRRVGLKDSSNLIPGHGGVLDRIDGFLAATPAFMLYLLFIRDGGLS</sequence>
<dbReference type="GO" id="GO:0004605">
    <property type="term" value="F:phosphatidate cytidylyltransferase activity"/>
    <property type="evidence" value="ECO:0007669"/>
    <property type="project" value="UniProtKB-EC"/>
</dbReference>
<evidence type="ECO:0000256" key="14">
    <source>
        <dbReference type="ARBA" id="ARBA00023098"/>
    </source>
</evidence>
<keyword evidence="10 18" id="KW-0808">Transferase</keyword>
<evidence type="ECO:0000256" key="11">
    <source>
        <dbReference type="ARBA" id="ARBA00022692"/>
    </source>
</evidence>
<keyword evidence="15 19" id="KW-0472">Membrane</keyword>
<dbReference type="PANTHER" id="PTHR46382:SF1">
    <property type="entry name" value="PHOSPHATIDATE CYTIDYLYLTRANSFERASE"/>
    <property type="match status" value="1"/>
</dbReference>
<evidence type="ECO:0000256" key="17">
    <source>
        <dbReference type="ARBA" id="ARBA00023264"/>
    </source>
</evidence>
<evidence type="ECO:0000256" key="12">
    <source>
        <dbReference type="ARBA" id="ARBA00022695"/>
    </source>
</evidence>
<comment type="subcellular location">
    <subcellularLocation>
        <location evidence="2">Cell membrane</location>
        <topology evidence="2">Multi-pass membrane protein</topology>
    </subcellularLocation>
</comment>
<evidence type="ECO:0000256" key="19">
    <source>
        <dbReference type="SAM" id="Phobius"/>
    </source>
</evidence>
<feature type="transmembrane region" description="Helical" evidence="19">
    <location>
        <begin position="204"/>
        <end position="224"/>
    </location>
</feature>
<evidence type="ECO:0000256" key="15">
    <source>
        <dbReference type="ARBA" id="ARBA00023136"/>
    </source>
</evidence>
<dbReference type="EC" id="2.7.7.41" evidence="6 18"/>
<evidence type="ECO:0000256" key="6">
    <source>
        <dbReference type="ARBA" id="ARBA00012487"/>
    </source>
</evidence>
<evidence type="ECO:0000256" key="10">
    <source>
        <dbReference type="ARBA" id="ARBA00022679"/>
    </source>
</evidence>
<evidence type="ECO:0000256" key="16">
    <source>
        <dbReference type="ARBA" id="ARBA00023209"/>
    </source>
</evidence>
<evidence type="ECO:0000256" key="2">
    <source>
        <dbReference type="ARBA" id="ARBA00004651"/>
    </source>
</evidence>
<protein>
    <recommendedName>
        <fullName evidence="7 18">Phosphatidate cytidylyltransferase</fullName>
        <ecNumber evidence="6 18">2.7.7.41</ecNumber>
    </recommendedName>
</protein>
<keyword evidence="21" id="KW-1185">Reference proteome</keyword>
<gene>
    <name evidence="20" type="ORF">DFP90_10179</name>
</gene>
<feature type="transmembrane region" description="Helical" evidence="19">
    <location>
        <begin position="12"/>
        <end position="33"/>
    </location>
</feature>
<feature type="transmembrane region" description="Helical" evidence="19">
    <location>
        <begin position="65"/>
        <end position="81"/>
    </location>
</feature>
<evidence type="ECO:0000256" key="9">
    <source>
        <dbReference type="ARBA" id="ARBA00022516"/>
    </source>
</evidence>
<dbReference type="GO" id="GO:0005886">
    <property type="term" value="C:plasma membrane"/>
    <property type="evidence" value="ECO:0007669"/>
    <property type="project" value="UniProtKB-SubCell"/>
</dbReference>
<keyword evidence="16" id="KW-0594">Phospholipid biosynthesis</keyword>
<evidence type="ECO:0000256" key="13">
    <source>
        <dbReference type="ARBA" id="ARBA00022989"/>
    </source>
</evidence>
<dbReference type="Proteomes" id="UP000256845">
    <property type="component" value="Unassembled WGS sequence"/>
</dbReference>
<comment type="similarity">
    <text evidence="5 18">Belongs to the CDS family.</text>
</comment>
<evidence type="ECO:0000256" key="18">
    <source>
        <dbReference type="RuleBase" id="RU003938"/>
    </source>
</evidence>
<feature type="transmembrane region" description="Helical" evidence="19">
    <location>
        <begin position="87"/>
        <end position="106"/>
    </location>
</feature>
<accession>A0A3D9HV06</accession>
<dbReference type="UniPathway" id="UPA00557">
    <property type="reaction ID" value="UER00614"/>
</dbReference>
<keyword evidence="14" id="KW-0443">Lipid metabolism</keyword>
<feature type="transmembrane region" description="Helical" evidence="19">
    <location>
        <begin position="113"/>
        <end position="133"/>
    </location>
</feature>
<evidence type="ECO:0000256" key="1">
    <source>
        <dbReference type="ARBA" id="ARBA00001698"/>
    </source>
</evidence>
<dbReference type="PANTHER" id="PTHR46382">
    <property type="entry name" value="PHOSPHATIDATE CYTIDYLYLTRANSFERASE"/>
    <property type="match status" value="1"/>
</dbReference>
<evidence type="ECO:0000256" key="8">
    <source>
        <dbReference type="ARBA" id="ARBA00022475"/>
    </source>
</evidence>
<dbReference type="EMBL" id="QRDW01000001">
    <property type="protein sequence ID" value="RED53297.1"/>
    <property type="molecule type" value="Genomic_DNA"/>
</dbReference>
<reference evidence="20 21" key="1">
    <citation type="submission" date="2018-07" db="EMBL/GenBank/DDBJ databases">
        <title>Genomic Encyclopedia of Type Strains, Phase III (KMG-III): the genomes of soil and plant-associated and newly described type strains.</title>
        <authorList>
            <person name="Whitman W."/>
        </authorList>
    </citation>
    <scope>NUCLEOTIDE SEQUENCE [LARGE SCALE GENOMIC DNA]</scope>
    <source>
        <strain evidence="20 21">CECT 8488</strain>
    </source>
</reference>
<feature type="transmembrane region" description="Helical" evidence="19">
    <location>
        <begin position="139"/>
        <end position="159"/>
    </location>
</feature>
<keyword evidence="12 18" id="KW-0548">Nucleotidyltransferase</keyword>
<keyword evidence="9" id="KW-0444">Lipid biosynthesis</keyword>
<dbReference type="GO" id="GO:0016024">
    <property type="term" value="P:CDP-diacylglycerol biosynthetic process"/>
    <property type="evidence" value="ECO:0007669"/>
    <property type="project" value="UniProtKB-UniPathway"/>
</dbReference>
<evidence type="ECO:0000256" key="5">
    <source>
        <dbReference type="ARBA" id="ARBA00010185"/>
    </source>
</evidence>
<evidence type="ECO:0000256" key="7">
    <source>
        <dbReference type="ARBA" id="ARBA00019373"/>
    </source>
</evidence>
<comment type="pathway">
    <text evidence="4">Lipid metabolism.</text>
</comment>
<comment type="catalytic activity">
    <reaction evidence="1 18">
        <text>a 1,2-diacyl-sn-glycero-3-phosphate + CTP + H(+) = a CDP-1,2-diacyl-sn-glycerol + diphosphate</text>
        <dbReference type="Rhea" id="RHEA:16229"/>
        <dbReference type="ChEBI" id="CHEBI:15378"/>
        <dbReference type="ChEBI" id="CHEBI:33019"/>
        <dbReference type="ChEBI" id="CHEBI:37563"/>
        <dbReference type="ChEBI" id="CHEBI:58332"/>
        <dbReference type="ChEBI" id="CHEBI:58608"/>
        <dbReference type="EC" id="2.7.7.41"/>
    </reaction>
</comment>
<dbReference type="PROSITE" id="PS01315">
    <property type="entry name" value="CDS"/>
    <property type="match status" value="1"/>
</dbReference>
<evidence type="ECO:0000256" key="3">
    <source>
        <dbReference type="ARBA" id="ARBA00005119"/>
    </source>
</evidence>
<keyword evidence="11 18" id="KW-0812">Transmembrane</keyword>
<dbReference type="AlphaFoldDB" id="A0A3D9HV06"/>
<evidence type="ECO:0000313" key="21">
    <source>
        <dbReference type="Proteomes" id="UP000256845"/>
    </source>
</evidence>
<dbReference type="Pfam" id="PF01148">
    <property type="entry name" value="CTP_transf_1"/>
    <property type="match status" value="1"/>
</dbReference>
<name>A0A3D9HV06_9PROT</name>
<keyword evidence="13 19" id="KW-1133">Transmembrane helix</keyword>
<comment type="pathway">
    <text evidence="3 18">Phospholipid metabolism; CDP-diacylglycerol biosynthesis; CDP-diacylglycerol from sn-glycerol 3-phosphate: step 3/3.</text>
</comment>
<comment type="caution">
    <text evidence="20">The sequence shown here is derived from an EMBL/GenBank/DDBJ whole genome shotgun (WGS) entry which is preliminary data.</text>
</comment>
<evidence type="ECO:0000256" key="4">
    <source>
        <dbReference type="ARBA" id="ARBA00005189"/>
    </source>
</evidence>
<evidence type="ECO:0000313" key="20">
    <source>
        <dbReference type="EMBL" id="RED53297.1"/>
    </source>
</evidence>
<keyword evidence="17" id="KW-1208">Phospholipid metabolism</keyword>
<keyword evidence="8" id="KW-1003">Cell membrane</keyword>
<proteinExistence type="inferred from homology"/>
<dbReference type="InterPro" id="IPR000374">
    <property type="entry name" value="PC_trans"/>
</dbReference>
<organism evidence="20 21">
    <name type="scientific">Aestuariispira insulae</name>
    <dbReference type="NCBI Taxonomy" id="1461337"/>
    <lineage>
        <taxon>Bacteria</taxon>
        <taxon>Pseudomonadati</taxon>
        <taxon>Pseudomonadota</taxon>
        <taxon>Alphaproteobacteria</taxon>
        <taxon>Rhodospirillales</taxon>
        <taxon>Kiloniellaceae</taxon>
        <taxon>Aestuariispira</taxon>
    </lineage>
</organism>